<feature type="domain" description="N-acetyltransferase" evidence="3">
    <location>
        <begin position="8"/>
        <end position="154"/>
    </location>
</feature>
<dbReference type="PROSITE" id="PS51186">
    <property type="entry name" value="GNAT"/>
    <property type="match status" value="1"/>
</dbReference>
<dbReference type="STRING" id="1123501.Wenmar_03588"/>
<evidence type="ECO:0000313" key="4">
    <source>
        <dbReference type="EMBL" id="KIQ67859.1"/>
    </source>
</evidence>
<dbReference type="InterPro" id="IPR050832">
    <property type="entry name" value="Bact_Acetyltransf"/>
</dbReference>
<evidence type="ECO:0000256" key="2">
    <source>
        <dbReference type="ARBA" id="ARBA00023315"/>
    </source>
</evidence>
<dbReference type="CDD" id="cd04301">
    <property type="entry name" value="NAT_SF"/>
    <property type="match status" value="1"/>
</dbReference>
<keyword evidence="2" id="KW-0012">Acyltransferase</keyword>
<dbReference type="Gene3D" id="3.40.630.30">
    <property type="match status" value="1"/>
</dbReference>
<dbReference type="InterPro" id="IPR000182">
    <property type="entry name" value="GNAT_dom"/>
</dbReference>
<evidence type="ECO:0000256" key="1">
    <source>
        <dbReference type="ARBA" id="ARBA00022679"/>
    </source>
</evidence>
<dbReference type="PANTHER" id="PTHR43877:SF2">
    <property type="entry name" value="AMINOALKYLPHOSPHONATE N-ACETYLTRANSFERASE-RELATED"/>
    <property type="match status" value="1"/>
</dbReference>
<sequence>MRPLDRPEDVGPLEALLAEYLQLVADQFDPPRFDPVAALADTMDHLAQTLPPKGRTFGAFEGDAILGTAMVRMVGPGRAELKRFYVRPETRGRGVGAALLGAAIRQAQTLGATVLLLDTVDSLTAARRLYEGFGFRERGAYDEADSLRTPRMLDRIVFYERSF</sequence>
<keyword evidence="1 4" id="KW-0808">Transferase</keyword>
<dbReference type="PANTHER" id="PTHR43877">
    <property type="entry name" value="AMINOALKYLPHOSPHONATE N-ACETYLTRANSFERASE-RELATED-RELATED"/>
    <property type="match status" value="1"/>
</dbReference>
<dbReference type="EMBL" id="AONG01000019">
    <property type="protein sequence ID" value="KIQ67859.1"/>
    <property type="molecule type" value="Genomic_DNA"/>
</dbReference>
<keyword evidence="5" id="KW-1185">Reference proteome</keyword>
<evidence type="ECO:0000259" key="3">
    <source>
        <dbReference type="PROSITE" id="PS51186"/>
    </source>
</evidence>
<evidence type="ECO:0000313" key="5">
    <source>
        <dbReference type="Proteomes" id="UP000035100"/>
    </source>
</evidence>
<protein>
    <submittedName>
        <fullName evidence="4">Putative acetyltransferase</fullName>
    </submittedName>
</protein>
<dbReference type="SUPFAM" id="SSF55729">
    <property type="entry name" value="Acyl-CoA N-acyltransferases (Nat)"/>
    <property type="match status" value="1"/>
</dbReference>
<dbReference type="AlphaFoldDB" id="A0A0D0PZR5"/>
<gene>
    <name evidence="4" type="ORF">Wenmar_03588</name>
</gene>
<reference evidence="4 5" key="1">
    <citation type="submission" date="2013-01" db="EMBL/GenBank/DDBJ databases">
        <authorList>
            <person name="Fiebig A."/>
            <person name="Goeker M."/>
            <person name="Klenk H.-P.P."/>
        </authorList>
    </citation>
    <scope>NUCLEOTIDE SEQUENCE [LARGE SCALE GENOMIC DNA]</scope>
    <source>
        <strain evidence="4 5">DSM 24838</strain>
    </source>
</reference>
<dbReference type="RefSeq" id="WP_211206622.1">
    <property type="nucleotide sequence ID" value="NZ_KB902281.1"/>
</dbReference>
<proteinExistence type="predicted"/>
<name>A0A0D0PZR5_9RHOB</name>
<accession>A0A0D0PZR5</accession>
<dbReference type="eggNOG" id="COG0456">
    <property type="taxonomic scope" value="Bacteria"/>
</dbReference>
<dbReference type="InterPro" id="IPR016181">
    <property type="entry name" value="Acyl_CoA_acyltransferase"/>
</dbReference>
<organism evidence="4 5">
    <name type="scientific">Wenxinia marina DSM 24838</name>
    <dbReference type="NCBI Taxonomy" id="1123501"/>
    <lineage>
        <taxon>Bacteria</taxon>
        <taxon>Pseudomonadati</taxon>
        <taxon>Pseudomonadota</taxon>
        <taxon>Alphaproteobacteria</taxon>
        <taxon>Rhodobacterales</taxon>
        <taxon>Roseobacteraceae</taxon>
        <taxon>Wenxinia</taxon>
    </lineage>
</organism>
<comment type="caution">
    <text evidence="4">The sequence shown here is derived from an EMBL/GenBank/DDBJ whole genome shotgun (WGS) entry which is preliminary data.</text>
</comment>
<dbReference type="Pfam" id="PF00583">
    <property type="entry name" value="Acetyltransf_1"/>
    <property type="match status" value="1"/>
</dbReference>
<dbReference type="Proteomes" id="UP000035100">
    <property type="component" value="Unassembled WGS sequence"/>
</dbReference>
<dbReference type="GO" id="GO:0016747">
    <property type="term" value="F:acyltransferase activity, transferring groups other than amino-acyl groups"/>
    <property type="evidence" value="ECO:0007669"/>
    <property type="project" value="InterPro"/>
</dbReference>